<sequence length="77" mass="8644">MLAAKHVAAFARIMSKDLNPEKALIFRIVHRDNIGPVLADGCHCRATMEGKKYIEIGNPELIRSALTRRFRSIRAAL</sequence>
<reference evidence="1" key="1">
    <citation type="submission" date="2012-10" db="EMBL/GenBank/DDBJ databases">
        <authorList>
            <person name="Maita H."/>
            <person name="Sato S."/>
        </authorList>
    </citation>
    <scope>NUCLEOTIDE SEQUENCE</scope>
    <source>
        <strain evidence="1">NZP2037</strain>
    </source>
</reference>
<name>M5AN74_RHILI</name>
<dbReference type="AlphaFoldDB" id="M5AN74"/>
<reference evidence="1" key="2">
    <citation type="journal article" date="2013" name="Microbes Environ.">
        <title>Commonalities and Differences among Symbiosis Islands of Three Mesorhizobium loti Strains.</title>
        <authorList>
            <person name="Kasai-Maita H."/>
            <person name="Hirakawa H."/>
            <person name="Nakamura Y."/>
            <person name="Kaneko T."/>
            <person name="Miki K."/>
            <person name="Maruya J."/>
            <person name="Okazaki S."/>
            <person name="Tabata S."/>
            <person name="Saeki K."/>
            <person name="Sato S."/>
        </authorList>
    </citation>
    <scope>NUCLEOTIDE SEQUENCE</scope>
    <source>
        <strain evidence="1">NZP2037</strain>
    </source>
</reference>
<organism evidence="1">
    <name type="scientific">Rhizobium loti</name>
    <name type="common">Mesorhizobium loti</name>
    <dbReference type="NCBI Taxonomy" id="381"/>
    <lineage>
        <taxon>Bacteria</taxon>
        <taxon>Pseudomonadati</taxon>
        <taxon>Pseudomonadota</taxon>
        <taxon>Alphaproteobacteria</taxon>
        <taxon>Hyphomicrobiales</taxon>
        <taxon>Phyllobacteriaceae</taxon>
        <taxon>Mesorhizobium</taxon>
    </lineage>
</organism>
<proteinExistence type="predicted"/>
<evidence type="ECO:0000313" key="1">
    <source>
        <dbReference type="EMBL" id="BAN09872.1"/>
    </source>
</evidence>
<protein>
    <submittedName>
        <fullName evidence="1">Uncharacterized protein</fullName>
    </submittedName>
</protein>
<accession>M5AN74</accession>
<dbReference type="EMBL" id="AP012557">
    <property type="protein sequence ID" value="BAN09872.1"/>
    <property type="molecule type" value="Genomic_DNA"/>
</dbReference>